<accession>A0A2P6MWJ6</accession>
<gene>
    <name evidence="2" type="ORF">PROFUN_01783</name>
</gene>
<comment type="caution">
    <text evidence="2">The sequence shown here is derived from an EMBL/GenBank/DDBJ whole genome shotgun (WGS) entry which is preliminary data.</text>
</comment>
<feature type="region of interest" description="Disordered" evidence="1">
    <location>
        <begin position="128"/>
        <end position="157"/>
    </location>
</feature>
<proteinExistence type="predicted"/>
<dbReference type="Proteomes" id="UP000241769">
    <property type="component" value="Unassembled WGS sequence"/>
</dbReference>
<evidence type="ECO:0000313" key="2">
    <source>
        <dbReference type="EMBL" id="PRP76067.1"/>
    </source>
</evidence>
<reference evidence="2 3" key="1">
    <citation type="journal article" date="2018" name="Genome Biol. Evol.">
        <title>Multiple Roots of Fruiting Body Formation in Amoebozoa.</title>
        <authorList>
            <person name="Hillmann F."/>
            <person name="Forbes G."/>
            <person name="Novohradska S."/>
            <person name="Ferling I."/>
            <person name="Riege K."/>
            <person name="Groth M."/>
            <person name="Westermann M."/>
            <person name="Marz M."/>
            <person name="Spaller T."/>
            <person name="Winckler T."/>
            <person name="Schaap P."/>
            <person name="Glockner G."/>
        </authorList>
    </citation>
    <scope>NUCLEOTIDE SEQUENCE [LARGE SCALE GENOMIC DNA]</scope>
    <source>
        <strain evidence="2 3">Jena</strain>
    </source>
</reference>
<feature type="compositionally biased region" description="Basic residues" evidence="1">
    <location>
        <begin position="132"/>
        <end position="144"/>
    </location>
</feature>
<dbReference type="EMBL" id="MDYQ01000353">
    <property type="protein sequence ID" value="PRP76067.1"/>
    <property type="molecule type" value="Genomic_DNA"/>
</dbReference>
<name>A0A2P6MWJ6_9EUKA</name>
<sequence length="157" mass="17770">MRSAVAWNKPRRTGDRAEISRKAPDVSYHELLIFQEQRPQQPPFFVSRITSNANTLYLTDMRTAIAFAFLLCFAALVSACPEGSDACASDDNCYYSRYHCCLDGVIVPKYLCADVNKTVTETAAAELEKRQKGVHPHEKRQKGVHPHERRQNGVHPH</sequence>
<dbReference type="InParanoid" id="A0A2P6MWJ6"/>
<protein>
    <submittedName>
        <fullName evidence="2">Uncharacterized protein</fullName>
    </submittedName>
</protein>
<keyword evidence="3" id="KW-1185">Reference proteome</keyword>
<evidence type="ECO:0000256" key="1">
    <source>
        <dbReference type="SAM" id="MobiDB-lite"/>
    </source>
</evidence>
<evidence type="ECO:0000313" key="3">
    <source>
        <dbReference type="Proteomes" id="UP000241769"/>
    </source>
</evidence>
<organism evidence="2 3">
    <name type="scientific">Planoprotostelium fungivorum</name>
    <dbReference type="NCBI Taxonomy" id="1890364"/>
    <lineage>
        <taxon>Eukaryota</taxon>
        <taxon>Amoebozoa</taxon>
        <taxon>Evosea</taxon>
        <taxon>Variosea</taxon>
        <taxon>Cavosteliida</taxon>
        <taxon>Cavosteliaceae</taxon>
        <taxon>Planoprotostelium</taxon>
    </lineage>
</organism>
<dbReference type="AlphaFoldDB" id="A0A2P6MWJ6"/>